<organism evidence="4 5">
    <name type="scientific">Desulfomicrobium macestii</name>
    <dbReference type="NCBI Taxonomy" id="90731"/>
    <lineage>
        <taxon>Bacteria</taxon>
        <taxon>Pseudomonadati</taxon>
        <taxon>Thermodesulfobacteriota</taxon>
        <taxon>Desulfovibrionia</taxon>
        <taxon>Desulfovibrionales</taxon>
        <taxon>Desulfomicrobiaceae</taxon>
        <taxon>Desulfomicrobium</taxon>
    </lineage>
</organism>
<protein>
    <submittedName>
        <fullName evidence="4">ADP-ribosylglycohydrolase</fullName>
    </submittedName>
</protein>
<feature type="domain" description="Tyrosine specific protein phosphatases" evidence="3">
    <location>
        <begin position="122"/>
        <end position="171"/>
    </location>
</feature>
<dbReference type="PROSITE" id="PS50056">
    <property type="entry name" value="TYR_PHOSPHATASE_2"/>
    <property type="match status" value="1"/>
</dbReference>
<dbReference type="InterPro" id="IPR016130">
    <property type="entry name" value="Tyr_Pase_AS"/>
</dbReference>
<name>A0ABR9H2C6_9BACT</name>
<accession>A0ABR9H2C6</accession>
<evidence type="ECO:0000256" key="2">
    <source>
        <dbReference type="ARBA" id="ARBA00022801"/>
    </source>
</evidence>
<dbReference type="Gene3D" id="1.10.4080.10">
    <property type="entry name" value="ADP-ribosylation/Crystallin J1"/>
    <property type="match status" value="1"/>
</dbReference>
<dbReference type="InterPro" id="IPR050792">
    <property type="entry name" value="ADP-ribosylglycohydrolase"/>
</dbReference>
<dbReference type="PANTHER" id="PTHR16222:SF24">
    <property type="entry name" value="ADP-RIBOSYLHYDROLASE ARH3"/>
    <property type="match status" value="1"/>
</dbReference>
<dbReference type="Pfam" id="PF22785">
    <property type="entry name" value="Tc-R-P"/>
    <property type="match status" value="1"/>
</dbReference>
<keyword evidence="5" id="KW-1185">Reference proteome</keyword>
<dbReference type="Proteomes" id="UP000639010">
    <property type="component" value="Unassembled WGS sequence"/>
</dbReference>
<dbReference type="InterPro" id="IPR000387">
    <property type="entry name" value="Tyr_Pase_dom"/>
</dbReference>
<dbReference type="InterPro" id="IPR036705">
    <property type="entry name" value="Ribosyl_crysJ1_sf"/>
</dbReference>
<dbReference type="PROSITE" id="PS00383">
    <property type="entry name" value="TYR_PHOSPHATASE_1"/>
    <property type="match status" value="1"/>
</dbReference>
<dbReference type="SUPFAM" id="SSF52799">
    <property type="entry name" value="(Phosphotyrosine protein) phosphatases II"/>
    <property type="match status" value="1"/>
</dbReference>
<comment type="similarity">
    <text evidence="1">Belongs to the ADP-ribosylglycohydrolase family.</text>
</comment>
<comment type="caution">
    <text evidence="4">The sequence shown here is derived from an EMBL/GenBank/DDBJ whole genome shotgun (WGS) entry which is preliminary data.</text>
</comment>
<dbReference type="PANTHER" id="PTHR16222">
    <property type="entry name" value="ADP-RIBOSYLGLYCOHYDROLASE"/>
    <property type="match status" value="1"/>
</dbReference>
<dbReference type="RefSeq" id="WP_318779623.1">
    <property type="nucleotide sequence ID" value="NZ_JADBGG010000009.1"/>
</dbReference>
<dbReference type="Pfam" id="PF03747">
    <property type="entry name" value="ADP_ribosyl_GH"/>
    <property type="match status" value="1"/>
</dbReference>
<gene>
    <name evidence="4" type="ORF">H4684_001479</name>
</gene>
<evidence type="ECO:0000259" key="3">
    <source>
        <dbReference type="PROSITE" id="PS50056"/>
    </source>
</evidence>
<dbReference type="Gene3D" id="3.90.190.10">
    <property type="entry name" value="Protein tyrosine phosphatase superfamily"/>
    <property type="match status" value="1"/>
</dbReference>
<proteinExistence type="inferred from homology"/>
<sequence length="521" mass="57240">MPRFIHQVQAVVPSLLPEFRVINPSQTSTIFNMTTTPIENSYWIVPNKFLAGEYPRTLDEESSISRIKALLKSGVGVFIDLTTPADGLKPYRDIVNSIDGTTKYCTFPIPDVSIPGSRQTTREILDLIDNSLAQGKGIYLHCWGGIGRTGTIVGCWLARHGFAGSAALEKLSSLWRWCPKSRHRQSPETEEQRNYILSWNEDAPDVLHNTILSRAQGCLMGQLAGDSLGSLVEFKSAEEIRALYPSGVRELADGGTWNTLAGQPTDDSELALMLARSLVEHGRFDKYKARNAYRFWYDSRPFDCGATIAAGLRDQPNFESQANGALMRVSPLGIFGTRHNLWDVGDWAKKDASITHPHLVCCEANALFAMALSRVIRSGCSSWSLYAGMLLWAETMDVHSALKGALADAATTPPKSYGRQQGWVLIAFQNAVWQLLHAPNLEEGVVDTVMRGGDTDTNAAICGALLGAVHGLGAVPAQWREKVIACRPEQRAGVAHPRPKVFWPVDALELAQQLLRNSGQT</sequence>
<evidence type="ECO:0000256" key="1">
    <source>
        <dbReference type="ARBA" id="ARBA00010702"/>
    </source>
</evidence>
<dbReference type="InterPro" id="IPR029021">
    <property type="entry name" value="Prot-tyrosine_phosphatase-like"/>
</dbReference>
<dbReference type="SUPFAM" id="SSF101478">
    <property type="entry name" value="ADP-ribosylglycohydrolase"/>
    <property type="match status" value="1"/>
</dbReference>
<dbReference type="EMBL" id="JADBGG010000009">
    <property type="protein sequence ID" value="MBE1424840.1"/>
    <property type="molecule type" value="Genomic_DNA"/>
</dbReference>
<reference evidence="4 5" key="1">
    <citation type="submission" date="2020-10" db="EMBL/GenBank/DDBJ databases">
        <title>Genomic Encyclopedia of Type Strains, Phase IV (KMG-IV): sequencing the most valuable type-strain genomes for metagenomic binning, comparative biology and taxonomic classification.</title>
        <authorList>
            <person name="Goeker M."/>
        </authorList>
    </citation>
    <scope>NUCLEOTIDE SEQUENCE [LARGE SCALE GENOMIC DNA]</scope>
    <source>
        <strain evidence="4 5">DSM 4194</strain>
    </source>
</reference>
<keyword evidence="2" id="KW-0378">Hydrolase</keyword>
<dbReference type="InterPro" id="IPR005502">
    <property type="entry name" value="Ribosyl_crysJ1"/>
</dbReference>
<evidence type="ECO:0000313" key="4">
    <source>
        <dbReference type="EMBL" id="MBE1424840.1"/>
    </source>
</evidence>
<evidence type="ECO:0000313" key="5">
    <source>
        <dbReference type="Proteomes" id="UP000639010"/>
    </source>
</evidence>